<evidence type="ECO:0000256" key="1">
    <source>
        <dbReference type="SAM" id="MobiDB-lite"/>
    </source>
</evidence>
<feature type="compositionally biased region" description="Pro residues" evidence="1">
    <location>
        <begin position="1"/>
        <end position="13"/>
    </location>
</feature>
<dbReference type="Proteomes" id="UP000828390">
    <property type="component" value="Unassembled WGS sequence"/>
</dbReference>
<keyword evidence="3" id="KW-1185">Reference proteome</keyword>
<evidence type="ECO:0000313" key="3">
    <source>
        <dbReference type="Proteomes" id="UP000828390"/>
    </source>
</evidence>
<reference evidence="2" key="1">
    <citation type="journal article" date="2019" name="bioRxiv">
        <title>The Genome of the Zebra Mussel, Dreissena polymorpha: A Resource for Invasive Species Research.</title>
        <authorList>
            <person name="McCartney M.A."/>
            <person name="Auch B."/>
            <person name="Kono T."/>
            <person name="Mallez S."/>
            <person name="Zhang Y."/>
            <person name="Obille A."/>
            <person name="Becker A."/>
            <person name="Abrahante J.E."/>
            <person name="Garbe J."/>
            <person name="Badalamenti J.P."/>
            <person name="Herman A."/>
            <person name="Mangelson H."/>
            <person name="Liachko I."/>
            <person name="Sullivan S."/>
            <person name="Sone E.D."/>
            <person name="Koren S."/>
            <person name="Silverstein K.A.T."/>
            <person name="Beckman K.B."/>
            <person name="Gohl D.M."/>
        </authorList>
    </citation>
    <scope>NUCLEOTIDE SEQUENCE</scope>
    <source>
        <strain evidence="2">Duluth1</strain>
        <tissue evidence="2">Whole animal</tissue>
    </source>
</reference>
<organism evidence="2 3">
    <name type="scientific">Dreissena polymorpha</name>
    <name type="common">Zebra mussel</name>
    <name type="synonym">Mytilus polymorpha</name>
    <dbReference type="NCBI Taxonomy" id="45954"/>
    <lineage>
        <taxon>Eukaryota</taxon>
        <taxon>Metazoa</taxon>
        <taxon>Spiralia</taxon>
        <taxon>Lophotrochozoa</taxon>
        <taxon>Mollusca</taxon>
        <taxon>Bivalvia</taxon>
        <taxon>Autobranchia</taxon>
        <taxon>Heteroconchia</taxon>
        <taxon>Euheterodonta</taxon>
        <taxon>Imparidentia</taxon>
        <taxon>Neoheterodontei</taxon>
        <taxon>Myida</taxon>
        <taxon>Dreissenoidea</taxon>
        <taxon>Dreissenidae</taxon>
        <taxon>Dreissena</taxon>
    </lineage>
</organism>
<comment type="caution">
    <text evidence="2">The sequence shown here is derived from an EMBL/GenBank/DDBJ whole genome shotgun (WGS) entry which is preliminary data.</text>
</comment>
<reference evidence="2" key="2">
    <citation type="submission" date="2020-11" db="EMBL/GenBank/DDBJ databases">
        <authorList>
            <person name="McCartney M.A."/>
            <person name="Auch B."/>
            <person name="Kono T."/>
            <person name="Mallez S."/>
            <person name="Becker A."/>
            <person name="Gohl D.M."/>
            <person name="Silverstein K.A.T."/>
            <person name="Koren S."/>
            <person name="Bechman K.B."/>
            <person name="Herman A."/>
            <person name="Abrahante J.E."/>
            <person name="Garbe J."/>
        </authorList>
    </citation>
    <scope>NUCLEOTIDE SEQUENCE</scope>
    <source>
        <strain evidence="2">Duluth1</strain>
        <tissue evidence="2">Whole animal</tissue>
    </source>
</reference>
<name>A0A9D4MT60_DREPO</name>
<accession>A0A9D4MT60</accession>
<dbReference type="AlphaFoldDB" id="A0A9D4MT60"/>
<protein>
    <submittedName>
        <fullName evidence="2">Uncharacterized protein</fullName>
    </submittedName>
</protein>
<sequence length="66" mass="7705">MFLFPLRPPPPTSKAPMAHPHTIDPFREVKEYMMEAEDYSHSLLDKISVCLPENNTVKPWYFKVSV</sequence>
<proteinExistence type="predicted"/>
<feature type="region of interest" description="Disordered" evidence="1">
    <location>
        <begin position="1"/>
        <end position="20"/>
    </location>
</feature>
<gene>
    <name evidence="2" type="ORF">DPMN_007372</name>
</gene>
<evidence type="ECO:0000313" key="2">
    <source>
        <dbReference type="EMBL" id="KAH3883417.1"/>
    </source>
</evidence>
<dbReference type="EMBL" id="JAIWYP010000001">
    <property type="protein sequence ID" value="KAH3883417.1"/>
    <property type="molecule type" value="Genomic_DNA"/>
</dbReference>